<organism evidence="4 5">
    <name type="scientific">Pseudonocardia alaniniphila</name>
    <dbReference type="NCBI Taxonomy" id="75291"/>
    <lineage>
        <taxon>Bacteria</taxon>
        <taxon>Bacillati</taxon>
        <taxon>Actinomycetota</taxon>
        <taxon>Actinomycetes</taxon>
        <taxon>Pseudonocardiales</taxon>
        <taxon>Pseudonocardiaceae</taxon>
        <taxon>Pseudonocardia</taxon>
    </lineage>
</organism>
<comment type="caution">
    <text evidence="4">The sequence shown here is derived from an EMBL/GenBank/DDBJ whole genome shotgun (WGS) entry which is preliminary data.</text>
</comment>
<dbReference type="Pfam" id="PF00440">
    <property type="entry name" value="TetR_N"/>
    <property type="match status" value="1"/>
</dbReference>
<dbReference type="InterPro" id="IPR001647">
    <property type="entry name" value="HTH_TetR"/>
</dbReference>
<sequence length="198" mass="21374">MSDRRTEILDAALHVLAEQGMRGLTHRAVDAAAGIPPGSTSYYFRSRSALVAGCVERLLEIDMLVDLPFVQSGATDVVGLAEVLASVCVAMVTRERYRTLARYELTLAAVRDEHLRAELQRGGDTIRRLAADLVRPLGAADPDRSADELAATLDGLMLTALIRGPQDEPVLTAWLRTALERALRAQPGVGFRRSSPGG</sequence>
<keyword evidence="5" id="KW-1185">Reference proteome</keyword>
<gene>
    <name evidence="4" type="ORF">MMF94_18175</name>
</gene>
<protein>
    <submittedName>
        <fullName evidence="4">TetR family transcriptional regulator</fullName>
    </submittedName>
</protein>
<dbReference type="Gene3D" id="1.10.357.10">
    <property type="entry name" value="Tetracycline Repressor, domain 2"/>
    <property type="match status" value="1"/>
</dbReference>
<dbReference type="InterPro" id="IPR050109">
    <property type="entry name" value="HTH-type_TetR-like_transc_reg"/>
</dbReference>
<feature type="DNA-binding region" description="H-T-H motif" evidence="2">
    <location>
        <begin position="25"/>
        <end position="44"/>
    </location>
</feature>
<dbReference type="EMBL" id="JAKXMK010000015">
    <property type="protein sequence ID" value="MCH6167616.1"/>
    <property type="molecule type" value="Genomic_DNA"/>
</dbReference>
<dbReference type="InterPro" id="IPR036271">
    <property type="entry name" value="Tet_transcr_reg_TetR-rel_C_sf"/>
</dbReference>
<dbReference type="InterPro" id="IPR041583">
    <property type="entry name" value="TetR_C_31"/>
</dbReference>
<dbReference type="RefSeq" id="WP_241038076.1">
    <property type="nucleotide sequence ID" value="NZ_BAAAJF010000003.1"/>
</dbReference>
<dbReference type="PANTHER" id="PTHR30055:SF231">
    <property type="entry name" value="TRANSCRIPTIONAL REGULATORY PROTEIN (PROBABLY DEOR-FAMILY)-RELATED"/>
    <property type="match status" value="1"/>
</dbReference>
<evidence type="ECO:0000259" key="3">
    <source>
        <dbReference type="PROSITE" id="PS50977"/>
    </source>
</evidence>
<evidence type="ECO:0000313" key="5">
    <source>
        <dbReference type="Proteomes" id="UP001299970"/>
    </source>
</evidence>
<name>A0ABS9TH58_9PSEU</name>
<feature type="domain" description="HTH tetR-type" evidence="3">
    <location>
        <begin position="2"/>
        <end position="62"/>
    </location>
</feature>
<evidence type="ECO:0000256" key="1">
    <source>
        <dbReference type="ARBA" id="ARBA00023125"/>
    </source>
</evidence>
<evidence type="ECO:0000256" key="2">
    <source>
        <dbReference type="PROSITE-ProRule" id="PRU00335"/>
    </source>
</evidence>
<accession>A0ABS9TH58</accession>
<reference evidence="4 5" key="1">
    <citation type="submission" date="2022-03" db="EMBL/GenBank/DDBJ databases">
        <title>Pseudonocardia alaer sp. nov., a novel actinomycete isolated from reed forest soil.</title>
        <authorList>
            <person name="Wang L."/>
        </authorList>
    </citation>
    <scope>NUCLEOTIDE SEQUENCE [LARGE SCALE GENOMIC DNA]</scope>
    <source>
        <strain evidence="4 5">Y-16303</strain>
    </source>
</reference>
<dbReference type="Proteomes" id="UP001299970">
    <property type="component" value="Unassembled WGS sequence"/>
</dbReference>
<keyword evidence="1 2" id="KW-0238">DNA-binding</keyword>
<dbReference type="SUPFAM" id="SSF46689">
    <property type="entry name" value="Homeodomain-like"/>
    <property type="match status" value="1"/>
</dbReference>
<dbReference type="InterPro" id="IPR009057">
    <property type="entry name" value="Homeodomain-like_sf"/>
</dbReference>
<dbReference type="PANTHER" id="PTHR30055">
    <property type="entry name" value="HTH-TYPE TRANSCRIPTIONAL REGULATOR RUTR"/>
    <property type="match status" value="1"/>
</dbReference>
<dbReference type="PRINTS" id="PR00455">
    <property type="entry name" value="HTHTETR"/>
</dbReference>
<dbReference type="PROSITE" id="PS50977">
    <property type="entry name" value="HTH_TETR_2"/>
    <property type="match status" value="1"/>
</dbReference>
<evidence type="ECO:0000313" key="4">
    <source>
        <dbReference type="EMBL" id="MCH6167616.1"/>
    </source>
</evidence>
<dbReference type="Pfam" id="PF17940">
    <property type="entry name" value="TetR_C_31"/>
    <property type="match status" value="1"/>
</dbReference>
<dbReference type="SUPFAM" id="SSF48498">
    <property type="entry name" value="Tetracyclin repressor-like, C-terminal domain"/>
    <property type="match status" value="1"/>
</dbReference>
<proteinExistence type="predicted"/>